<dbReference type="Gene3D" id="3.40.220.10">
    <property type="entry name" value="Leucine Aminopeptidase, subunit E, domain 1"/>
    <property type="match status" value="1"/>
</dbReference>
<dbReference type="GO" id="GO:0006508">
    <property type="term" value="P:proteolysis"/>
    <property type="evidence" value="ECO:0007669"/>
    <property type="project" value="UniProtKB-KW"/>
</dbReference>
<dbReference type="GO" id="GO:0005737">
    <property type="term" value="C:cytoplasm"/>
    <property type="evidence" value="ECO:0007669"/>
    <property type="project" value="UniProtKB-SubCell"/>
</dbReference>
<evidence type="ECO:0000313" key="11">
    <source>
        <dbReference type="EMBL" id="NZA27367.1"/>
    </source>
</evidence>
<proteinExistence type="inferred from homology"/>
<dbReference type="EC" id="3.4.11.1" evidence="8"/>
<feature type="active site" evidence="8">
    <location>
        <position position="369"/>
    </location>
</feature>
<evidence type="ECO:0000256" key="7">
    <source>
        <dbReference type="ARBA" id="ARBA00023211"/>
    </source>
</evidence>
<dbReference type="NCBIfam" id="NF002077">
    <property type="entry name" value="PRK00913.2-4"/>
    <property type="match status" value="1"/>
</dbReference>
<feature type="binding site" evidence="8">
    <location>
        <position position="306"/>
    </location>
    <ligand>
        <name>Mn(2+)</name>
        <dbReference type="ChEBI" id="CHEBI:29035"/>
        <label>2</label>
    </ligand>
</feature>
<feature type="domain" description="Cytosol aminopeptidase" evidence="10">
    <location>
        <begin position="363"/>
        <end position="370"/>
    </location>
</feature>
<dbReference type="Gene3D" id="3.40.630.10">
    <property type="entry name" value="Zn peptidases"/>
    <property type="match status" value="1"/>
</dbReference>
<comment type="function">
    <text evidence="8">Presumably involved in the processing and regular turnover of intracellular proteins. Catalyzes the removal of unsubstituted N-terminal amino acids from various peptides.</text>
</comment>
<keyword evidence="12" id="KW-1185">Reference proteome</keyword>
<accession>A0A853JFL1</accession>
<dbReference type="PRINTS" id="PR00481">
    <property type="entry name" value="LAMNOPPTDASE"/>
</dbReference>
<evidence type="ECO:0000256" key="3">
    <source>
        <dbReference type="ARBA" id="ARBA00009528"/>
    </source>
</evidence>
<dbReference type="InterPro" id="IPR043472">
    <property type="entry name" value="Macro_dom-like"/>
</dbReference>
<dbReference type="InterPro" id="IPR023042">
    <property type="entry name" value="Peptidase_M17_leu_NH2_pept"/>
</dbReference>
<keyword evidence="7 8" id="KW-0464">Manganese</keyword>
<keyword evidence="6 8" id="KW-0378">Hydrolase</keyword>
<comment type="catalytic activity">
    <reaction evidence="2 8">
        <text>Release of an N-terminal amino acid, preferentially leucine, but not glutamic or aspartic acids.</text>
        <dbReference type="EC" id="3.4.11.10"/>
    </reaction>
</comment>
<dbReference type="EC" id="3.4.11.10" evidence="8"/>
<dbReference type="AlphaFoldDB" id="A0A853JFL1"/>
<comment type="subcellular location">
    <subcellularLocation>
        <location evidence="8">Cytoplasm</location>
    </subcellularLocation>
</comment>
<evidence type="ECO:0000259" key="10">
    <source>
        <dbReference type="PROSITE" id="PS00631"/>
    </source>
</evidence>
<evidence type="ECO:0000256" key="8">
    <source>
        <dbReference type="HAMAP-Rule" id="MF_00181"/>
    </source>
</evidence>
<keyword evidence="9" id="KW-0732">Signal</keyword>
<dbReference type="PANTHER" id="PTHR11963">
    <property type="entry name" value="LEUCINE AMINOPEPTIDASE-RELATED"/>
    <property type="match status" value="1"/>
</dbReference>
<dbReference type="SUPFAM" id="SSF53187">
    <property type="entry name" value="Zn-dependent exopeptidases"/>
    <property type="match status" value="1"/>
</dbReference>
<evidence type="ECO:0000256" key="4">
    <source>
        <dbReference type="ARBA" id="ARBA00022438"/>
    </source>
</evidence>
<feature type="binding site" evidence="8">
    <location>
        <position position="288"/>
    </location>
    <ligand>
        <name>Mn(2+)</name>
        <dbReference type="ChEBI" id="CHEBI:29035"/>
        <label>2</label>
    </ligand>
</feature>
<dbReference type="Pfam" id="PF02789">
    <property type="entry name" value="Peptidase_M17_N"/>
    <property type="match status" value="1"/>
</dbReference>
<feature type="binding site" evidence="8">
    <location>
        <position position="367"/>
    </location>
    <ligand>
        <name>Mn(2+)</name>
        <dbReference type="ChEBI" id="CHEBI:29035"/>
        <label>1</label>
    </ligand>
</feature>
<dbReference type="InterPro" id="IPR011356">
    <property type="entry name" value="Leucine_aapep/pepB"/>
</dbReference>
<feature type="signal peptide" evidence="9">
    <location>
        <begin position="1"/>
        <end position="26"/>
    </location>
</feature>
<keyword evidence="4 8" id="KW-0031">Aminopeptidase</keyword>
<evidence type="ECO:0000256" key="5">
    <source>
        <dbReference type="ARBA" id="ARBA00022670"/>
    </source>
</evidence>
<dbReference type="Pfam" id="PF00883">
    <property type="entry name" value="Peptidase_M17"/>
    <property type="match status" value="1"/>
</dbReference>
<gene>
    <name evidence="8" type="primary">pepA</name>
    <name evidence="11" type="ORF">H0E84_13325</name>
</gene>
<dbReference type="GO" id="GO:0030145">
    <property type="term" value="F:manganese ion binding"/>
    <property type="evidence" value="ECO:0007669"/>
    <property type="project" value="UniProtKB-UniRule"/>
</dbReference>
<evidence type="ECO:0000256" key="1">
    <source>
        <dbReference type="ARBA" id="ARBA00000135"/>
    </source>
</evidence>
<feature type="active site" evidence="8">
    <location>
        <position position="295"/>
    </location>
</feature>
<organism evidence="11 12">
    <name type="scientific">Luteimonas salinisoli</name>
    <dbReference type="NCBI Taxonomy" id="2752307"/>
    <lineage>
        <taxon>Bacteria</taxon>
        <taxon>Pseudomonadati</taxon>
        <taxon>Pseudomonadota</taxon>
        <taxon>Gammaproteobacteria</taxon>
        <taxon>Lysobacterales</taxon>
        <taxon>Lysobacteraceae</taxon>
        <taxon>Luteimonas</taxon>
    </lineage>
</organism>
<evidence type="ECO:0000256" key="2">
    <source>
        <dbReference type="ARBA" id="ARBA00000967"/>
    </source>
</evidence>
<comment type="cofactor">
    <cofactor evidence="8">
        <name>Mn(2+)</name>
        <dbReference type="ChEBI" id="CHEBI:29035"/>
    </cofactor>
    <text evidence="8">Binds 2 manganese ions per subunit.</text>
</comment>
<keyword evidence="8" id="KW-0963">Cytoplasm</keyword>
<feature type="chain" id="PRO_5032839597" description="Probable cytosol aminopeptidase" evidence="9">
    <location>
        <begin position="27"/>
        <end position="518"/>
    </location>
</feature>
<comment type="catalytic activity">
    <reaction evidence="1 8">
        <text>Release of an N-terminal amino acid, Xaa-|-Yaa-, in which Xaa is preferably Leu, but may be other amino acids including Pro although not Arg or Lys, and Yaa may be Pro. Amino acid amides and methyl esters are also readily hydrolyzed, but rates on arylamides are exceedingly low.</text>
        <dbReference type="EC" id="3.4.11.1"/>
    </reaction>
</comment>
<dbReference type="Proteomes" id="UP000578091">
    <property type="component" value="Unassembled WGS sequence"/>
</dbReference>
<feature type="binding site" evidence="8">
    <location>
        <position position="367"/>
    </location>
    <ligand>
        <name>Mn(2+)</name>
        <dbReference type="ChEBI" id="CHEBI:29035"/>
        <label>2</label>
    </ligand>
</feature>
<comment type="similarity">
    <text evidence="3 8">Belongs to the peptidase M17 family.</text>
</comment>
<dbReference type="PANTHER" id="PTHR11963:SF23">
    <property type="entry name" value="CYTOSOL AMINOPEPTIDASE"/>
    <property type="match status" value="1"/>
</dbReference>
<dbReference type="SUPFAM" id="SSF52949">
    <property type="entry name" value="Macro domain-like"/>
    <property type="match status" value="1"/>
</dbReference>
<evidence type="ECO:0000256" key="9">
    <source>
        <dbReference type="SAM" id="SignalP"/>
    </source>
</evidence>
<feature type="binding site" evidence="8">
    <location>
        <position position="365"/>
    </location>
    <ligand>
        <name>Mn(2+)</name>
        <dbReference type="ChEBI" id="CHEBI:29035"/>
        <label>1</label>
    </ligand>
</feature>
<dbReference type="GO" id="GO:0070006">
    <property type="term" value="F:metalloaminopeptidase activity"/>
    <property type="evidence" value="ECO:0007669"/>
    <property type="project" value="InterPro"/>
</dbReference>
<feature type="binding site" evidence="8">
    <location>
        <position position="283"/>
    </location>
    <ligand>
        <name>Mn(2+)</name>
        <dbReference type="ChEBI" id="CHEBI:29035"/>
        <label>2</label>
    </ligand>
</feature>
<dbReference type="PROSITE" id="PS00631">
    <property type="entry name" value="CYTOSOL_AP"/>
    <property type="match status" value="1"/>
</dbReference>
<dbReference type="InterPro" id="IPR008283">
    <property type="entry name" value="Peptidase_M17_N"/>
</dbReference>
<protein>
    <recommendedName>
        <fullName evidence="8">Probable cytosol aminopeptidase</fullName>
        <ecNumber evidence="8">3.4.11.1</ecNumber>
    </recommendedName>
    <alternativeName>
        <fullName evidence="8">Leucine aminopeptidase</fullName>
        <shortName evidence="8">LAP</shortName>
        <ecNumber evidence="8">3.4.11.10</ecNumber>
    </alternativeName>
    <alternativeName>
        <fullName evidence="8">Leucyl aminopeptidase</fullName>
    </alternativeName>
</protein>
<name>A0A853JFL1_9GAMM</name>
<dbReference type="HAMAP" id="MF_00181">
    <property type="entry name" value="Cytosol_peptidase_M17"/>
    <property type="match status" value="1"/>
</dbReference>
<dbReference type="InterPro" id="IPR000819">
    <property type="entry name" value="Peptidase_M17_C"/>
</dbReference>
<keyword evidence="8" id="KW-0479">Metal-binding</keyword>
<evidence type="ECO:0000313" key="12">
    <source>
        <dbReference type="Proteomes" id="UP000578091"/>
    </source>
</evidence>
<keyword evidence="5 8" id="KW-0645">Protease</keyword>
<dbReference type="CDD" id="cd00433">
    <property type="entry name" value="Peptidase_M17"/>
    <property type="match status" value="1"/>
</dbReference>
<dbReference type="RefSeq" id="WP_180679147.1">
    <property type="nucleotide sequence ID" value="NZ_JACCKA010000074.1"/>
</dbReference>
<sequence length="518" mass="53356">MTRSAFHARALLAVLLLAAVVLPAWAGRNLAFEPYGAVAGGTVAVAMREGDAPGAAFDQVDAASGGALRRAVGAMDFEGKAGTQLDLPGIGAYDRVLVVGIGDGAASPRMLEDLGGAVGQMAAGSTAPRIELLWDGDQSDAGAHLAFGAELGRYRFDRYRSADAGKAPVGRGELVIRTPAGARAGEVYAAQWAPVAAAVAFARDLVTEPGGAVWPEEFVARTREAFAGIANVEIAVLDVAAMERLGMGGILSVGQGSARPPRLLAVRYRGGRGGDAPIAFVGKGITFDSGGISLKDGDGMWRMKYDMSGAAAATGAVLAIAGRRAPVDVVAVAALAENMPSGTAGRPGDVVRTASGRTFEVMSTDAEGRMVLTDAVWYAQREFSPRAVIDIATLTGSIVTALGDEYAGLFSNDDTLAAQLQAAGAAAGEELWRMPLHPSYAEDLESPIADLRNGGVRGAGAGIGAHFIGSWIEDGMPWAHLDIAGMAWRESEGLPTSPAGATGFGVRLFDRLVRDAHE</sequence>
<feature type="binding site" evidence="8">
    <location>
        <position position="288"/>
    </location>
    <ligand>
        <name>Mn(2+)</name>
        <dbReference type="ChEBI" id="CHEBI:29035"/>
        <label>1</label>
    </ligand>
</feature>
<evidence type="ECO:0000256" key="6">
    <source>
        <dbReference type="ARBA" id="ARBA00022801"/>
    </source>
</evidence>
<comment type="caution">
    <text evidence="11">The sequence shown here is derived from an EMBL/GenBank/DDBJ whole genome shotgun (WGS) entry which is preliminary data.</text>
</comment>
<reference evidence="11 12" key="1">
    <citation type="submission" date="2020-07" db="EMBL/GenBank/DDBJ databases">
        <title>Luteimonas sp. SJ-92.</title>
        <authorList>
            <person name="Huang X.-X."/>
            <person name="Xu L."/>
            <person name="Sun J.-Q."/>
        </authorList>
    </citation>
    <scope>NUCLEOTIDE SEQUENCE [LARGE SCALE GENOMIC DNA]</scope>
    <source>
        <strain evidence="11 12">SJ-92</strain>
    </source>
</reference>
<dbReference type="NCBIfam" id="NF002075">
    <property type="entry name" value="PRK00913.2-2"/>
    <property type="match status" value="1"/>
</dbReference>
<dbReference type="EMBL" id="JACCKA010000074">
    <property type="protein sequence ID" value="NZA27367.1"/>
    <property type="molecule type" value="Genomic_DNA"/>
</dbReference>